<organism evidence="2 3">
    <name type="scientific">Hyaloscypha bicolor E</name>
    <dbReference type="NCBI Taxonomy" id="1095630"/>
    <lineage>
        <taxon>Eukaryota</taxon>
        <taxon>Fungi</taxon>
        <taxon>Dikarya</taxon>
        <taxon>Ascomycota</taxon>
        <taxon>Pezizomycotina</taxon>
        <taxon>Leotiomycetes</taxon>
        <taxon>Helotiales</taxon>
        <taxon>Hyaloscyphaceae</taxon>
        <taxon>Hyaloscypha</taxon>
        <taxon>Hyaloscypha bicolor</taxon>
    </lineage>
</organism>
<evidence type="ECO:0000313" key="3">
    <source>
        <dbReference type="Proteomes" id="UP000235371"/>
    </source>
</evidence>
<dbReference type="InParanoid" id="A0A2J6T831"/>
<dbReference type="AlphaFoldDB" id="A0A2J6T831"/>
<dbReference type="PANTHER" id="PTHR24148:SF78">
    <property type="entry name" value="HETEROKARYON INCOMPATIBILITY DOMAIN-CONTAINING PROTEIN"/>
    <property type="match status" value="1"/>
</dbReference>
<dbReference type="RefSeq" id="XP_024736094.1">
    <property type="nucleotide sequence ID" value="XM_024886942.1"/>
</dbReference>
<dbReference type="OrthoDB" id="194358at2759"/>
<dbReference type="InterPro" id="IPR052895">
    <property type="entry name" value="HetReg/Transcr_Mod"/>
</dbReference>
<proteinExistence type="predicted"/>
<name>A0A2J6T831_9HELO</name>
<dbReference type="PANTHER" id="PTHR24148">
    <property type="entry name" value="ANKYRIN REPEAT DOMAIN-CONTAINING PROTEIN 39 HOMOLOG-RELATED"/>
    <property type="match status" value="1"/>
</dbReference>
<dbReference type="Pfam" id="PF06985">
    <property type="entry name" value="HET"/>
    <property type="match status" value="1"/>
</dbReference>
<dbReference type="Proteomes" id="UP000235371">
    <property type="component" value="Unassembled WGS sequence"/>
</dbReference>
<sequence length="536" mass="61861">MSSYTYPSLPLKVDNIRLLHILPNKNKDADLQCKLRNYSLQKLGSGTHLYEALSYVWGDPDNPQPIYINKMKFSVRANLYAALLQLRDHSFIRIIWVDAVCIDQENLEERRQQVQIMAKIYSNAHRVFVWLGDETVEIKGALEDIRLAADEEYTEHSKKETKQTILKLLEQEWFQRIWVLQEVAAARHVVMMCGSTQIDGHAFCLGLKSLKLSYMASPNLQTVSSVVYLIERAGLRSKHISNLPKSSLLNIRCLVELIDMFHTRGATDVRDKVYALLGMSSDYPEKTSLRPNYQLRWEELFKDLVKFVLGSDVSMEICGTEEKALALIQKKGCVLGQVSRIEDDGKQNMKIAFKSQNAAWCFGNEIEWTLLASAKSIRLRDIVCLLQGVSKPMIIRPYKDHFVIVMIAATTPNKRESFQLELSDSITYFPRNFPLVWNWEPLLEDWQDREETKNWVSSVKTTGTWNVALIRGDLENYEMAQMRFREVIESYETAFREENPYMLKGKYGLTPLLWAARNGPGFRRFSIWSNIAIMGS</sequence>
<feature type="domain" description="Heterokaryon incompatibility" evidence="1">
    <location>
        <begin position="50"/>
        <end position="182"/>
    </location>
</feature>
<reference evidence="2 3" key="1">
    <citation type="submission" date="2016-04" db="EMBL/GenBank/DDBJ databases">
        <title>A degradative enzymes factory behind the ericoid mycorrhizal symbiosis.</title>
        <authorList>
            <consortium name="DOE Joint Genome Institute"/>
            <person name="Martino E."/>
            <person name="Morin E."/>
            <person name="Grelet G."/>
            <person name="Kuo A."/>
            <person name="Kohler A."/>
            <person name="Daghino S."/>
            <person name="Barry K."/>
            <person name="Choi C."/>
            <person name="Cichocki N."/>
            <person name="Clum A."/>
            <person name="Copeland A."/>
            <person name="Hainaut M."/>
            <person name="Haridas S."/>
            <person name="Labutti K."/>
            <person name="Lindquist E."/>
            <person name="Lipzen A."/>
            <person name="Khouja H.-R."/>
            <person name="Murat C."/>
            <person name="Ohm R."/>
            <person name="Olson A."/>
            <person name="Spatafora J."/>
            <person name="Veneault-Fourrey C."/>
            <person name="Henrissat B."/>
            <person name="Grigoriev I."/>
            <person name="Martin F."/>
            <person name="Perotto S."/>
        </authorList>
    </citation>
    <scope>NUCLEOTIDE SEQUENCE [LARGE SCALE GENOMIC DNA]</scope>
    <source>
        <strain evidence="2 3">E</strain>
    </source>
</reference>
<dbReference type="GeneID" id="36595018"/>
<protein>
    <submittedName>
        <fullName evidence="2">HET-domain-containing protein</fullName>
    </submittedName>
</protein>
<dbReference type="EMBL" id="KZ613817">
    <property type="protein sequence ID" value="PMD59190.1"/>
    <property type="molecule type" value="Genomic_DNA"/>
</dbReference>
<dbReference type="InterPro" id="IPR010730">
    <property type="entry name" value="HET"/>
</dbReference>
<evidence type="ECO:0000259" key="1">
    <source>
        <dbReference type="Pfam" id="PF06985"/>
    </source>
</evidence>
<accession>A0A2J6T831</accession>
<dbReference type="STRING" id="1095630.A0A2J6T831"/>
<keyword evidence="3" id="KW-1185">Reference proteome</keyword>
<evidence type="ECO:0000313" key="2">
    <source>
        <dbReference type="EMBL" id="PMD59190.1"/>
    </source>
</evidence>
<gene>
    <name evidence="2" type="ORF">K444DRAFT_664316</name>
</gene>